<dbReference type="SUPFAM" id="SSF52540">
    <property type="entry name" value="P-loop containing nucleoside triphosphate hydrolases"/>
    <property type="match status" value="1"/>
</dbReference>
<dbReference type="GO" id="GO:0015833">
    <property type="term" value="P:peptide transport"/>
    <property type="evidence" value="ECO:0007669"/>
    <property type="project" value="InterPro"/>
</dbReference>
<evidence type="ECO:0000256" key="5">
    <source>
        <dbReference type="ARBA" id="ARBA00022840"/>
    </source>
</evidence>
<accession>A0A4U5J7Q9</accession>
<dbReference type="CDD" id="cd03257">
    <property type="entry name" value="ABC_NikE_OppD_transporters"/>
    <property type="match status" value="1"/>
</dbReference>
<sequence>MTLLEVENLHTEFPMDGYTIPALDDVSLSVSSGEIVGVVGESGSGKTVLAESVMGIVEEPGRVTDGEIRFKGESLLSKTESELQSVRGSDISLVFQDPMNSLNPTITVGEQVAETIRLHQDVGESVSLGAEVKRKLLGATKHSESWKRSIEMLETVGIPEPASRASSYPHEFSGGMRQRALIAIALSCEPDLLIADEPTTALDVTTQAKLLDELEALAEAFDTAVMVITHDLAVVAELCEFVYVMYAGEVVERARTERLFRQPQHPYTVGLLDSIPHLDGSTELGAIPGDVPERTGQMEGCLFAPRCPEATQECHENRPSDRSVGDGEHSAACLKRGESQSVDLVNKHD</sequence>
<feature type="region of interest" description="Disordered" evidence="13">
    <location>
        <begin position="312"/>
        <end position="349"/>
    </location>
</feature>
<keyword evidence="2" id="KW-0813">Transport</keyword>
<evidence type="ECO:0000256" key="9">
    <source>
        <dbReference type="ARBA" id="ARBA00038669"/>
    </source>
</evidence>
<evidence type="ECO:0000256" key="12">
    <source>
        <dbReference type="ARBA" id="ARBA00048610"/>
    </source>
</evidence>
<feature type="domain" description="ABC transporter" evidence="14">
    <location>
        <begin position="4"/>
        <end position="272"/>
    </location>
</feature>
<dbReference type="PANTHER" id="PTHR43297:SF13">
    <property type="entry name" value="NICKEL ABC TRANSPORTER, ATP-BINDING PROTEIN"/>
    <property type="match status" value="1"/>
</dbReference>
<dbReference type="PROSITE" id="PS50893">
    <property type="entry name" value="ABC_TRANSPORTER_2"/>
    <property type="match status" value="1"/>
</dbReference>
<evidence type="ECO:0000256" key="7">
    <source>
        <dbReference type="ARBA" id="ARBA00023065"/>
    </source>
</evidence>
<comment type="caution">
    <text evidence="15">The sequence shown here is derived from an EMBL/GenBank/DDBJ whole genome shotgun (WGS) entry which is preliminary data.</text>
</comment>
<comment type="subcellular location">
    <subcellularLocation>
        <location evidence="1">Cell membrane</location>
        <topology evidence="1">Peripheral membrane protein</topology>
    </subcellularLocation>
</comment>
<dbReference type="InterPro" id="IPR050388">
    <property type="entry name" value="ABC_Ni/Peptide_Import"/>
</dbReference>
<dbReference type="InterPro" id="IPR003593">
    <property type="entry name" value="AAA+_ATPase"/>
</dbReference>
<dbReference type="FunFam" id="3.40.50.300:FF:000016">
    <property type="entry name" value="Oligopeptide ABC transporter ATP-binding component"/>
    <property type="match status" value="1"/>
</dbReference>
<dbReference type="InterPro" id="IPR013563">
    <property type="entry name" value="Oligopep_ABC_C"/>
</dbReference>
<dbReference type="Pfam" id="PF08352">
    <property type="entry name" value="oligo_HPY"/>
    <property type="match status" value="1"/>
</dbReference>
<dbReference type="PROSITE" id="PS00211">
    <property type="entry name" value="ABC_TRANSPORTER_1"/>
    <property type="match status" value="1"/>
</dbReference>
<evidence type="ECO:0000256" key="10">
    <source>
        <dbReference type="ARBA" id="ARBA00039098"/>
    </source>
</evidence>
<evidence type="ECO:0000256" key="3">
    <source>
        <dbReference type="ARBA" id="ARBA00022475"/>
    </source>
</evidence>
<keyword evidence="16" id="KW-1185">Reference proteome</keyword>
<dbReference type="GO" id="GO:0005886">
    <property type="term" value="C:plasma membrane"/>
    <property type="evidence" value="ECO:0007669"/>
    <property type="project" value="UniProtKB-SubCell"/>
</dbReference>
<keyword evidence="3" id="KW-1003">Cell membrane</keyword>
<evidence type="ECO:0000256" key="4">
    <source>
        <dbReference type="ARBA" id="ARBA00022741"/>
    </source>
</evidence>
<reference evidence="15 16" key="1">
    <citation type="submission" date="2019-04" db="EMBL/GenBank/DDBJ databases">
        <title>Natronomonas sp. F20-122 a newhaloarchaeon isolated from a saline saltern of Isla Bacuta, Huelva, Spain.</title>
        <authorList>
            <person name="Duran-Viseras A."/>
            <person name="Sanchez-Porro C."/>
            <person name="Ventosa A."/>
        </authorList>
    </citation>
    <scope>NUCLEOTIDE SEQUENCE [LARGE SCALE GENOMIC DNA]</scope>
    <source>
        <strain evidence="15 16">F20-122</strain>
    </source>
</reference>
<evidence type="ECO:0000256" key="2">
    <source>
        <dbReference type="ARBA" id="ARBA00022448"/>
    </source>
</evidence>
<protein>
    <recommendedName>
        <fullName evidence="11">Nickel import system ATP-binding protein NikD</fullName>
        <ecNumber evidence="10">7.2.2.11</ecNumber>
    </recommendedName>
</protein>
<keyword evidence="7" id="KW-0406">Ion transport</keyword>
<evidence type="ECO:0000256" key="11">
    <source>
        <dbReference type="ARBA" id="ARBA00044143"/>
    </source>
</evidence>
<name>A0A4U5J7Q9_9EURY</name>
<evidence type="ECO:0000313" key="16">
    <source>
        <dbReference type="Proteomes" id="UP000308037"/>
    </source>
</evidence>
<comment type="subunit">
    <text evidence="9">The complex is composed of two ATP-binding proteins (NikD and NikE), two transmembrane proteins (NikB and NikC) and a solute-binding protein (NikA).</text>
</comment>
<dbReference type="RefSeq" id="WP_137277449.1">
    <property type="nucleotide sequence ID" value="NZ_QKNX01000007.1"/>
</dbReference>
<dbReference type="InterPro" id="IPR027417">
    <property type="entry name" value="P-loop_NTPase"/>
</dbReference>
<dbReference type="Gene3D" id="3.40.50.300">
    <property type="entry name" value="P-loop containing nucleotide triphosphate hydrolases"/>
    <property type="match status" value="1"/>
</dbReference>
<dbReference type="GO" id="GO:0005524">
    <property type="term" value="F:ATP binding"/>
    <property type="evidence" value="ECO:0007669"/>
    <property type="project" value="UniProtKB-KW"/>
</dbReference>
<dbReference type="EC" id="7.2.2.11" evidence="10"/>
<proteinExistence type="predicted"/>
<dbReference type="Proteomes" id="UP000308037">
    <property type="component" value="Unassembled WGS sequence"/>
</dbReference>
<keyword evidence="4" id="KW-0547">Nucleotide-binding</keyword>
<gene>
    <name evidence="15" type="ORF">DM868_13960</name>
</gene>
<feature type="compositionally biased region" description="Basic and acidic residues" evidence="13">
    <location>
        <begin position="312"/>
        <end position="329"/>
    </location>
</feature>
<keyword evidence="8" id="KW-0472">Membrane</keyword>
<dbReference type="OrthoDB" id="18209at2157"/>
<keyword evidence="6" id="KW-1278">Translocase</keyword>
<dbReference type="PANTHER" id="PTHR43297">
    <property type="entry name" value="OLIGOPEPTIDE TRANSPORT ATP-BINDING PROTEIN APPD"/>
    <property type="match status" value="1"/>
</dbReference>
<dbReference type="SMART" id="SM00382">
    <property type="entry name" value="AAA"/>
    <property type="match status" value="1"/>
</dbReference>
<evidence type="ECO:0000256" key="13">
    <source>
        <dbReference type="SAM" id="MobiDB-lite"/>
    </source>
</evidence>
<dbReference type="InterPro" id="IPR017871">
    <property type="entry name" value="ABC_transporter-like_CS"/>
</dbReference>
<organism evidence="15 16">
    <name type="scientific">Natronomonas salsuginis</name>
    <dbReference type="NCBI Taxonomy" id="2217661"/>
    <lineage>
        <taxon>Archaea</taxon>
        <taxon>Methanobacteriati</taxon>
        <taxon>Methanobacteriota</taxon>
        <taxon>Stenosarchaea group</taxon>
        <taxon>Halobacteria</taxon>
        <taxon>Halobacteriales</taxon>
        <taxon>Natronomonadaceae</taxon>
        <taxon>Natronomonas</taxon>
    </lineage>
</organism>
<dbReference type="NCBIfam" id="TIGR01727">
    <property type="entry name" value="oligo_HPY"/>
    <property type="match status" value="1"/>
</dbReference>
<keyword evidence="5 15" id="KW-0067">ATP-binding</keyword>
<dbReference type="AlphaFoldDB" id="A0A4U5J7Q9"/>
<comment type="catalytic activity">
    <reaction evidence="12">
        <text>Ni(2+)(out) + ATP + H2O = Ni(2+)(in) + ADP + phosphate + H(+)</text>
        <dbReference type="Rhea" id="RHEA:15557"/>
        <dbReference type="ChEBI" id="CHEBI:15377"/>
        <dbReference type="ChEBI" id="CHEBI:15378"/>
        <dbReference type="ChEBI" id="CHEBI:30616"/>
        <dbReference type="ChEBI" id="CHEBI:43474"/>
        <dbReference type="ChEBI" id="CHEBI:49786"/>
        <dbReference type="ChEBI" id="CHEBI:456216"/>
        <dbReference type="EC" id="7.2.2.11"/>
    </reaction>
    <physiologicalReaction direction="left-to-right" evidence="12">
        <dbReference type="Rhea" id="RHEA:15558"/>
    </physiologicalReaction>
</comment>
<dbReference type="InterPro" id="IPR003439">
    <property type="entry name" value="ABC_transporter-like_ATP-bd"/>
</dbReference>
<evidence type="ECO:0000313" key="15">
    <source>
        <dbReference type="EMBL" id="TKR24704.1"/>
    </source>
</evidence>
<evidence type="ECO:0000259" key="14">
    <source>
        <dbReference type="PROSITE" id="PS50893"/>
    </source>
</evidence>
<evidence type="ECO:0000256" key="6">
    <source>
        <dbReference type="ARBA" id="ARBA00022967"/>
    </source>
</evidence>
<evidence type="ECO:0000256" key="8">
    <source>
        <dbReference type="ARBA" id="ARBA00023136"/>
    </source>
</evidence>
<evidence type="ECO:0000256" key="1">
    <source>
        <dbReference type="ARBA" id="ARBA00004202"/>
    </source>
</evidence>
<dbReference type="GO" id="GO:0016887">
    <property type="term" value="F:ATP hydrolysis activity"/>
    <property type="evidence" value="ECO:0007669"/>
    <property type="project" value="InterPro"/>
</dbReference>
<dbReference type="Pfam" id="PF00005">
    <property type="entry name" value="ABC_tran"/>
    <property type="match status" value="1"/>
</dbReference>
<dbReference type="GO" id="GO:0015413">
    <property type="term" value="F:ABC-type nickel transporter activity"/>
    <property type="evidence" value="ECO:0007669"/>
    <property type="project" value="UniProtKB-EC"/>
</dbReference>
<dbReference type="EMBL" id="QKNX01000007">
    <property type="protein sequence ID" value="TKR24704.1"/>
    <property type="molecule type" value="Genomic_DNA"/>
</dbReference>